<comment type="caution">
    <text evidence="1">The sequence shown here is derived from an EMBL/GenBank/DDBJ whole genome shotgun (WGS) entry which is preliminary data.</text>
</comment>
<evidence type="ECO:0000313" key="2">
    <source>
        <dbReference type="Proteomes" id="UP000572680"/>
    </source>
</evidence>
<keyword evidence="2" id="KW-1185">Reference proteome</keyword>
<gene>
    <name evidence="1" type="ORF">HNR61_007812</name>
</gene>
<dbReference type="Proteomes" id="UP000572680">
    <property type="component" value="Unassembled WGS sequence"/>
</dbReference>
<dbReference type="AlphaFoldDB" id="A0A7W3LXR2"/>
<name>A0A7W3LXR2_ACTNM</name>
<evidence type="ECO:0000313" key="1">
    <source>
        <dbReference type="EMBL" id="MBA8956130.1"/>
    </source>
</evidence>
<organism evidence="1 2">
    <name type="scientific">Actinomadura namibiensis</name>
    <dbReference type="NCBI Taxonomy" id="182080"/>
    <lineage>
        <taxon>Bacteria</taxon>
        <taxon>Bacillati</taxon>
        <taxon>Actinomycetota</taxon>
        <taxon>Actinomycetes</taxon>
        <taxon>Streptosporangiales</taxon>
        <taxon>Thermomonosporaceae</taxon>
        <taxon>Actinomadura</taxon>
    </lineage>
</organism>
<accession>A0A7W3LXR2</accession>
<protein>
    <submittedName>
        <fullName evidence="1">Uncharacterized protein</fullName>
    </submittedName>
</protein>
<dbReference type="EMBL" id="JACJIA010000014">
    <property type="protein sequence ID" value="MBA8956130.1"/>
    <property type="molecule type" value="Genomic_DNA"/>
</dbReference>
<sequence length="160" mass="16033">MAFAALALAGCGTTGLTNGRECTAIGTPRGIGLTVEPPLAAKATDATVKTCWNGVCRTARTELRDSTTAVPQGCADGPDGACAATASPTGAKNGFADVNDLPESPVQVTLTLRDAQGESVLKQQITTTPQAVYANGPHCGKGGPQVSLVAANGRVTVARP</sequence>
<proteinExistence type="predicted"/>
<dbReference type="RefSeq" id="WP_220510311.1">
    <property type="nucleotide sequence ID" value="NZ_BAAALP010000007.1"/>
</dbReference>
<reference evidence="1 2" key="1">
    <citation type="submission" date="2020-08" db="EMBL/GenBank/DDBJ databases">
        <title>Genomic Encyclopedia of Type Strains, Phase IV (KMG-IV): sequencing the most valuable type-strain genomes for metagenomic binning, comparative biology and taxonomic classification.</title>
        <authorList>
            <person name="Goeker M."/>
        </authorList>
    </citation>
    <scope>NUCLEOTIDE SEQUENCE [LARGE SCALE GENOMIC DNA]</scope>
    <source>
        <strain evidence="1 2">DSM 44197</strain>
    </source>
</reference>